<protein>
    <recommendedName>
        <fullName evidence="5">FIST domain containing protein</fullName>
    </recommendedName>
</protein>
<dbReference type="InterPro" id="IPR013702">
    <property type="entry name" value="FIST_domain_N"/>
</dbReference>
<feature type="domain" description="FIST" evidence="1">
    <location>
        <begin position="41"/>
        <end position="247"/>
    </location>
</feature>
<dbReference type="Pfam" id="PF10442">
    <property type="entry name" value="FIST_C"/>
    <property type="match status" value="1"/>
</dbReference>
<dbReference type="SMART" id="SM00897">
    <property type="entry name" value="FIST"/>
    <property type="match status" value="1"/>
</dbReference>
<sequence length="418" mass="44998">MQVRDLPAGERLRSGIETAVYRGCDPAGACAFAREAASGRDFTMMIAFADRSLPSAEMARLLKRDVEVPTQVCSTTAGGIGPFGYLDGCVVFVFFPAESFEALAAVVPAISSSGLEHGTTVAGELYERFERHVRHRHPHGGEEGSVFALTFIDGLSNHEEVVVAAIQRGLPNLPLVGGSAGDGLAFERTRVCLDGRAHEDAAIVCLVWTTVPFAVFKSDHYRPTETRFVVTGCDPERRLVTELNGVDAATEYASLLGLDARNLTPFSFAAYPLAVRVGGEHYCRSIRRVEPDGLSFFCAMEEGVVLTIAEVGDMVGSLCGELSRVSDEVGGIDLALGFDCILRRIEAEERQLSRRVADVFRQHNVFGFTTYGEQFSSMHLNQTMTGIAFGPGAGRTGTCIPRMSGGSALARERVGETA</sequence>
<reference evidence="3 4" key="1">
    <citation type="submission" date="2018-08" db="EMBL/GenBank/DDBJ databases">
        <title>Fulvimarina sp. 85, whole genome shotgun sequence.</title>
        <authorList>
            <person name="Tuo L."/>
        </authorList>
    </citation>
    <scope>NUCLEOTIDE SEQUENCE [LARGE SCALE GENOMIC DNA]</scope>
    <source>
        <strain evidence="3 4">85</strain>
    </source>
</reference>
<dbReference type="Pfam" id="PF08495">
    <property type="entry name" value="FIST"/>
    <property type="match status" value="1"/>
</dbReference>
<accession>A0A371X2A1</accession>
<dbReference type="AlphaFoldDB" id="A0A371X2A1"/>
<evidence type="ECO:0000259" key="2">
    <source>
        <dbReference type="SMART" id="SM01204"/>
    </source>
</evidence>
<proteinExistence type="predicted"/>
<dbReference type="SMART" id="SM01204">
    <property type="entry name" value="FIST_C"/>
    <property type="match status" value="1"/>
</dbReference>
<gene>
    <name evidence="3" type="ORF">DYI37_09915</name>
</gene>
<dbReference type="InterPro" id="IPR019494">
    <property type="entry name" value="FIST_C"/>
</dbReference>
<dbReference type="EMBL" id="QURL01000004">
    <property type="protein sequence ID" value="RFC63355.1"/>
    <property type="molecule type" value="Genomic_DNA"/>
</dbReference>
<dbReference type="OrthoDB" id="9807948at2"/>
<evidence type="ECO:0008006" key="5">
    <source>
        <dbReference type="Google" id="ProtNLM"/>
    </source>
</evidence>
<dbReference type="PANTHER" id="PTHR40252:SF2">
    <property type="entry name" value="BLR0328 PROTEIN"/>
    <property type="match status" value="1"/>
</dbReference>
<comment type="caution">
    <text evidence="3">The sequence shown here is derived from an EMBL/GenBank/DDBJ whole genome shotgun (WGS) entry which is preliminary data.</text>
</comment>
<name>A0A371X2A1_9HYPH</name>
<evidence type="ECO:0000313" key="3">
    <source>
        <dbReference type="EMBL" id="RFC63355.1"/>
    </source>
</evidence>
<evidence type="ECO:0000259" key="1">
    <source>
        <dbReference type="SMART" id="SM00897"/>
    </source>
</evidence>
<dbReference type="RefSeq" id="WP_116683086.1">
    <property type="nucleotide sequence ID" value="NZ_QURL01000004.1"/>
</dbReference>
<organism evidence="3 4">
    <name type="scientific">Fulvimarina endophytica</name>
    <dbReference type="NCBI Taxonomy" id="2293836"/>
    <lineage>
        <taxon>Bacteria</taxon>
        <taxon>Pseudomonadati</taxon>
        <taxon>Pseudomonadota</taxon>
        <taxon>Alphaproteobacteria</taxon>
        <taxon>Hyphomicrobiales</taxon>
        <taxon>Aurantimonadaceae</taxon>
        <taxon>Fulvimarina</taxon>
    </lineage>
</organism>
<dbReference type="PANTHER" id="PTHR40252">
    <property type="entry name" value="BLR0328 PROTEIN"/>
    <property type="match status" value="1"/>
</dbReference>
<evidence type="ECO:0000313" key="4">
    <source>
        <dbReference type="Proteomes" id="UP000264310"/>
    </source>
</evidence>
<keyword evidence="4" id="KW-1185">Reference proteome</keyword>
<dbReference type="Proteomes" id="UP000264310">
    <property type="component" value="Unassembled WGS sequence"/>
</dbReference>
<feature type="domain" description="FIST C-domain" evidence="2">
    <location>
        <begin position="248"/>
        <end position="377"/>
    </location>
</feature>